<proteinExistence type="inferred from homology"/>
<evidence type="ECO:0000256" key="8">
    <source>
        <dbReference type="ARBA" id="ARBA00023010"/>
    </source>
</evidence>
<keyword evidence="7 10" id="KW-1133">Transmembrane helix</keyword>
<keyword evidence="6" id="KW-0653">Protein transport</keyword>
<dbReference type="PANTHER" id="PTHR33909:SF1">
    <property type="entry name" value="SEC TRANSLOCON ACCESSORY COMPLEX SUBUNIT YAJC"/>
    <property type="match status" value="1"/>
</dbReference>
<evidence type="ECO:0000256" key="10">
    <source>
        <dbReference type="SAM" id="Phobius"/>
    </source>
</evidence>
<dbReference type="PANTHER" id="PTHR33909">
    <property type="entry name" value="SEC TRANSLOCON ACCESSORY COMPLEX SUBUNIT YAJC"/>
    <property type="match status" value="1"/>
</dbReference>
<dbReference type="SMART" id="SM01323">
    <property type="entry name" value="YajC"/>
    <property type="match status" value="1"/>
</dbReference>
<evidence type="ECO:0000256" key="3">
    <source>
        <dbReference type="ARBA" id="ARBA00022448"/>
    </source>
</evidence>
<gene>
    <name evidence="11" type="ORF">BWX89_01648</name>
</gene>
<name>A0A1V6C497_UNCT6</name>
<keyword evidence="9 10" id="KW-0472">Membrane</keyword>
<dbReference type="GO" id="GO:0005886">
    <property type="term" value="C:plasma membrane"/>
    <property type="evidence" value="ECO:0007669"/>
    <property type="project" value="UniProtKB-SubCell"/>
</dbReference>
<feature type="transmembrane region" description="Helical" evidence="10">
    <location>
        <begin position="12"/>
        <end position="30"/>
    </location>
</feature>
<dbReference type="Proteomes" id="UP000485562">
    <property type="component" value="Unassembled WGS sequence"/>
</dbReference>
<dbReference type="EMBL" id="MWDQ01000150">
    <property type="protein sequence ID" value="OQB71727.1"/>
    <property type="molecule type" value="Genomic_DNA"/>
</dbReference>
<keyword evidence="8" id="KW-0811">Translocation</keyword>
<reference evidence="11" key="1">
    <citation type="submission" date="2017-02" db="EMBL/GenBank/DDBJ databases">
        <title>Delving into the versatile metabolic prowess of the omnipresent phylum Bacteroidetes.</title>
        <authorList>
            <person name="Nobu M.K."/>
            <person name="Mei R."/>
            <person name="Narihiro T."/>
            <person name="Kuroda K."/>
            <person name="Liu W.-T."/>
        </authorList>
    </citation>
    <scope>NUCLEOTIDE SEQUENCE</scope>
    <source>
        <strain evidence="11">ADurb.Bin131</strain>
    </source>
</reference>
<evidence type="ECO:0000256" key="6">
    <source>
        <dbReference type="ARBA" id="ARBA00022927"/>
    </source>
</evidence>
<evidence type="ECO:0000256" key="2">
    <source>
        <dbReference type="ARBA" id="ARBA00006742"/>
    </source>
</evidence>
<dbReference type="PRINTS" id="PR01853">
    <property type="entry name" value="YAJCTRNLCASE"/>
</dbReference>
<keyword evidence="5 10" id="KW-0812">Transmembrane</keyword>
<protein>
    <submittedName>
        <fullName evidence="11">Preprotein translocase subunit YajC</fullName>
    </submittedName>
</protein>
<dbReference type="InterPro" id="IPR003849">
    <property type="entry name" value="Preprotein_translocase_YajC"/>
</dbReference>
<dbReference type="GO" id="GO:0015031">
    <property type="term" value="P:protein transport"/>
    <property type="evidence" value="ECO:0007669"/>
    <property type="project" value="UniProtKB-KW"/>
</dbReference>
<organism evidence="11">
    <name type="scientific">candidate division TA06 bacterium ADurb.Bin131</name>
    <dbReference type="NCBI Taxonomy" id="1852827"/>
    <lineage>
        <taxon>Bacteria</taxon>
        <taxon>Bacteria division TA06</taxon>
    </lineage>
</organism>
<sequence length="94" mass="10764">MPNNAQGASLFQAILPLLLIFFIFYFLLILPQQRKEKRRREMLDNLKKGDRVITVGGMIATVDEIKGKIVSLKVGEVKIDFVKNAIAQIYQEEK</sequence>
<dbReference type="AlphaFoldDB" id="A0A1V6C497"/>
<evidence type="ECO:0000256" key="4">
    <source>
        <dbReference type="ARBA" id="ARBA00022475"/>
    </source>
</evidence>
<dbReference type="NCBIfam" id="TIGR00739">
    <property type="entry name" value="yajC"/>
    <property type="match status" value="1"/>
</dbReference>
<evidence type="ECO:0000256" key="7">
    <source>
        <dbReference type="ARBA" id="ARBA00022989"/>
    </source>
</evidence>
<evidence type="ECO:0000313" key="11">
    <source>
        <dbReference type="EMBL" id="OQB71727.1"/>
    </source>
</evidence>
<keyword evidence="4" id="KW-1003">Cell membrane</keyword>
<comment type="subcellular location">
    <subcellularLocation>
        <location evidence="1">Cell membrane</location>
        <topology evidence="1">Single-pass membrane protein</topology>
    </subcellularLocation>
</comment>
<evidence type="ECO:0000256" key="9">
    <source>
        <dbReference type="ARBA" id="ARBA00023136"/>
    </source>
</evidence>
<keyword evidence="3" id="KW-0813">Transport</keyword>
<comment type="caution">
    <text evidence="11">The sequence shown here is derived from an EMBL/GenBank/DDBJ whole genome shotgun (WGS) entry which is preliminary data.</text>
</comment>
<evidence type="ECO:0000256" key="1">
    <source>
        <dbReference type="ARBA" id="ARBA00004162"/>
    </source>
</evidence>
<dbReference type="Pfam" id="PF02699">
    <property type="entry name" value="YajC"/>
    <property type="match status" value="1"/>
</dbReference>
<comment type="similarity">
    <text evidence="2">Belongs to the YajC family.</text>
</comment>
<evidence type="ECO:0000256" key="5">
    <source>
        <dbReference type="ARBA" id="ARBA00022692"/>
    </source>
</evidence>
<accession>A0A1V6C497</accession>